<evidence type="ECO:0000256" key="1">
    <source>
        <dbReference type="SAM" id="MobiDB-lite"/>
    </source>
</evidence>
<dbReference type="Proteomes" id="UP000001449">
    <property type="component" value="Chromosome 14"/>
</dbReference>
<dbReference type="RefSeq" id="XP_002293921.1">
    <property type="nucleotide sequence ID" value="XM_002293885.1"/>
</dbReference>
<feature type="compositionally biased region" description="Polar residues" evidence="1">
    <location>
        <begin position="376"/>
        <end position="408"/>
    </location>
</feature>
<feature type="region of interest" description="Disordered" evidence="1">
    <location>
        <begin position="70"/>
        <end position="107"/>
    </location>
</feature>
<dbReference type="eggNOG" id="ENOG502T1ZA">
    <property type="taxonomic scope" value="Eukaryota"/>
</dbReference>
<feature type="compositionally biased region" description="Basic and acidic residues" evidence="1">
    <location>
        <begin position="191"/>
        <end position="203"/>
    </location>
</feature>
<feature type="region of interest" description="Disordered" evidence="1">
    <location>
        <begin position="683"/>
        <end position="706"/>
    </location>
</feature>
<feature type="compositionally biased region" description="Polar residues" evidence="1">
    <location>
        <begin position="809"/>
        <end position="819"/>
    </location>
</feature>
<dbReference type="GeneID" id="7452662"/>
<reference evidence="2 3" key="2">
    <citation type="journal article" date="2008" name="Nature">
        <title>The Phaeodactylum genome reveals the evolutionary history of diatom genomes.</title>
        <authorList>
            <person name="Bowler C."/>
            <person name="Allen A.E."/>
            <person name="Badger J.H."/>
            <person name="Grimwood J."/>
            <person name="Jabbari K."/>
            <person name="Kuo A."/>
            <person name="Maheswari U."/>
            <person name="Martens C."/>
            <person name="Maumus F."/>
            <person name="Otillar R.P."/>
            <person name="Rayko E."/>
            <person name="Salamov A."/>
            <person name="Vandepoele K."/>
            <person name="Beszteri B."/>
            <person name="Gruber A."/>
            <person name="Heijde M."/>
            <person name="Katinka M."/>
            <person name="Mock T."/>
            <person name="Valentin K."/>
            <person name="Verret F."/>
            <person name="Berges J.A."/>
            <person name="Brownlee C."/>
            <person name="Cadoret J.P."/>
            <person name="Chiovitti A."/>
            <person name="Choi C.J."/>
            <person name="Coesel S."/>
            <person name="De Martino A."/>
            <person name="Detter J.C."/>
            <person name="Durkin C."/>
            <person name="Falciatore A."/>
            <person name="Fournet J."/>
            <person name="Haruta M."/>
            <person name="Huysman M.J."/>
            <person name="Jenkins B.D."/>
            <person name="Jiroutova K."/>
            <person name="Jorgensen R.E."/>
            <person name="Joubert Y."/>
            <person name="Kaplan A."/>
            <person name="Kroger N."/>
            <person name="Kroth P.G."/>
            <person name="La Roche J."/>
            <person name="Lindquist E."/>
            <person name="Lommer M."/>
            <person name="Martin-Jezequel V."/>
            <person name="Lopez P.J."/>
            <person name="Lucas S."/>
            <person name="Mangogna M."/>
            <person name="McGinnis K."/>
            <person name="Medlin L.K."/>
            <person name="Montsant A."/>
            <person name="Oudot-Le Secq M.P."/>
            <person name="Napoli C."/>
            <person name="Obornik M."/>
            <person name="Parker M.S."/>
            <person name="Petit J.L."/>
            <person name="Porcel B.M."/>
            <person name="Poulsen N."/>
            <person name="Robison M."/>
            <person name="Rychlewski L."/>
            <person name="Rynearson T.A."/>
            <person name="Schmutz J."/>
            <person name="Shapiro H."/>
            <person name="Siaut M."/>
            <person name="Stanley M."/>
            <person name="Sussman M.R."/>
            <person name="Taylor A.R."/>
            <person name="Vardi A."/>
            <person name="von Dassow P."/>
            <person name="Vyverman W."/>
            <person name="Willis A."/>
            <person name="Wyrwicz L.S."/>
            <person name="Rokhsar D.S."/>
            <person name="Weissenbach J."/>
            <person name="Armbrust E.V."/>
            <person name="Green B.R."/>
            <person name="Van de Peer Y."/>
            <person name="Grigoriev I.V."/>
        </authorList>
    </citation>
    <scope>NUCLEOTIDE SEQUENCE [LARGE SCALE GENOMIC DNA]</scope>
    <source>
        <strain evidence="2 3">CCMP1335</strain>
    </source>
</reference>
<dbReference type="InParanoid" id="B8CCC2"/>
<accession>B8CCC2</accession>
<sequence>MNGHQRVSALGEVDALLARLSCNDVHSGEQGGLDSLSFPEVERVLDIQPNSTAGSNIERQHQPYANDKSFGSATTMGESSIHNNNNARRREQSIGSETTMGGGGGAASLYGEQSVSFLEESMVLLSEDESGYTGGGKQKENEDEESRFSGEDVTERQQKRQEVSRNINKQHASLAQQRQRNSDSPSVASIERARHYQQQHDSRSTILNDDDDDEASSPSFTHKQPLKRCASNSGKRGLKSRHRSSSINEFPTNEYDEDAPLRHFERDDGGGLFMNDAEDVFSCGSPIQRIFSYDGLDLDEEERRDTVSELLSVHKQQQPPRGGERGHDSSNESEGGSMFSLHGGDKEEDVVFEGNSDYYNDDYDDDDDGALGGNWDRSQSQQYTTAATNQQSQWSTFRNSDAKLTSTQMEEDDEDESPVRRRAIRFDAQSQRTITMSSLRGQSSVTKRRQHAGLEEEEEEEEEEGEIDEEVTHVEERMADIDVGGDQKPNADGDDPIQTVRNLSRRAKALESQGLDSSLLDEVAPIDIRLRDGVHFRMDPLRCRQNNDKSAMRSKSKKHGAKSVKIIHPKDNRNAKAMKGAGTSTSSRCYSSDSDNSLSEPETLFNDPIARFPSRVAARLNVGFNFMLEKESNVQLDNGAELNVEESVEFKESSAVLLSMDINQIVSVTSKLLIHTIKSSRIHQRSNNDQSNASSKRYTPSNLSQNDKEFLAGGTLIVLRDKADSAQWEVALREYTSLSVMNHAAMQSTLRKLATTGSKCAGFDVVLTTYDALKSKEVTVPVDADGRAILRSKAEGGDGDADDGGWLTSRGSGTQTGVSAPQKCHQLSVLHRMAWYRVVLMDVLGRKGYLTKPGTARSQAAIAVNSSSRFVLFEKEDDAAGKLVDKFRDDSRQLRSIVTALQLPSTYKLDKFAKKFVLDVNKACRENEENVGDTSSSCDEFVSGEEGDSSLDEHLTDPW</sequence>
<organism evidence="2 3">
    <name type="scientific">Thalassiosira pseudonana</name>
    <name type="common">Marine diatom</name>
    <name type="synonym">Cyclotella nana</name>
    <dbReference type="NCBI Taxonomy" id="35128"/>
    <lineage>
        <taxon>Eukaryota</taxon>
        <taxon>Sar</taxon>
        <taxon>Stramenopiles</taxon>
        <taxon>Ochrophyta</taxon>
        <taxon>Bacillariophyta</taxon>
        <taxon>Coscinodiscophyceae</taxon>
        <taxon>Thalassiosirophycidae</taxon>
        <taxon>Thalassiosirales</taxon>
        <taxon>Thalassiosiraceae</taxon>
        <taxon>Thalassiosira</taxon>
    </lineage>
</organism>
<reference evidence="2 3" key="1">
    <citation type="journal article" date="2004" name="Science">
        <title>The genome of the diatom Thalassiosira pseudonana: ecology, evolution, and metabolism.</title>
        <authorList>
            <person name="Armbrust E.V."/>
            <person name="Berges J.A."/>
            <person name="Bowler C."/>
            <person name="Green B.R."/>
            <person name="Martinez D."/>
            <person name="Putnam N.H."/>
            <person name="Zhou S."/>
            <person name="Allen A.E."/>
            <person name="Apt K.E."/>
            <person name="Bechner M."/>
            <person name="Brzezinski M.A."/>
            <person name="Chaal B.K."/>
            <person name="Chiovitti A."/>
            <person name="Davis A.K."/>
            <person name="Demarest M.S."/>
            <person name="Detter J.C."/>
            <person name="Glavina T."/>
            <person name="Goodstein D."/>
            <person name="Hadi M.Z."/>
            <person name="Hellsten U."/>
            <person name="Hildebrand M."/>
            <person name="Jenkins B.D."/>
            <person name="Jurka J."/>
            <person name="Kapitonov V.V."/>
            <person name="Kroger N."/>
            <person name="Lau W.W."/>
            <person name="Lane T.W."/>
            <person name="Larimer F.W."/>
            <person name="Lippmeier J.C."/>
            <person name="Lucas S."/>
            <person name="Medina M."/>
            <person name="Montsant A."/>
            <person name="Obornik M."/>
            <person name="Parker M.S."/>
            <person name="Palenik B."/>
            <person name="Pazour G.J."/>
            <person name="Richardson P.M."/>
            <person name="Rynearson T.A."/>
            <person name="Saito M.A."/>
            <person name="Schwartz D.C."/>
            <person name="Thamatrakoln K."/>
            <person name="Valentin K."/>
            <person name="Vardi A."/>
            <person name="Wilkerson F.P."/>
            <person name="Rokhsar D.S."/>
        </authorList>
    </citation>
    <scope>NUCLEOTIDE SEQUENCE [LARGE SCALE GENOMIC DNA]</scope>
    <source>
        <strain evidence="2 3">CCMP1335</strain>
    </source>
</reference>
<feature type="compositionally biased region" description="Basic and acidic residues" evidence="1">
    <location>
        <begin position="146"/>
        <end position="163"/>
    </location>
</feature>
<feature type="region of interest" description="Disordered" evidence="1">
    <location>
        <begin position="793"/>
        <end position="819"/>
    </location>
</feature>
<feature type="region of interest" description="Disordered" evidence="1">
    <location>
        <begin position="927"/>
        <end position="959"/>
    </location>
</feature>
<feature type="compositionally biased region" description="Polar residues" evidence="1">
    <location>
        <begin position="164"/>
        <end position="187"/>
    </location>
</feature>
<name>B8CCC2_THAPS</name>
<feature type="compositionally biased region" description="Low complexity" evidence="1">
    <location>
        <begin position="584"/>
        <end position="596"/>
    </location>
</feature>
<dbReference type="AlphaFoldDB" id="B8CCC2"/>
<keyword evidence="3" id="KW-1185">Reference proteome</keyword>
<evidence type="ECO:0000313" key="3">
    <source>
        <dbReference type="Proteomes" id="UP000001449"/>
    </source>
</evidence>
<feature type="region of interest" description="Disordered" evidence="1">
    <location>
        <begin position="575"/>
        <end position="596"/>
    </location>
</feature>
<dbReference type="PaxDb" id="35128-Thaps9804"/>
<feature type="compositionally biased region" description="Acidic residues" evidence="1">
    <location>
        <begin position="455"/>
        <end position="469"/>
    </location>
</feature>
<dbReference type="EMBL" id="CM000649">
    <property type="protein sequence ID" value="EED88930.1"/>
    <property type="molecule type" value="Genomic_DNA"/>
</dbReference>
<protein>
    <submittedName>
        <fullName evidence="2">Uncharacterized protein</fullName>
    </submittedName>
</protein>
<evidence type="ECO:0000313" key="2">
    <source>
        <dbReference type="EMBL" id="EED88930.1"/>
    </source>
</evidence>
<feature type="compositionally biased region" description="Polar residues" evidence="1">
    <location>
        <begin position="428"/>
        <end position="445"/>
    </location>
</feature>
<feature type="compositionally biased region" description="Acidic residues" evidence="1">
    <location>
        <begin position="359"/>
        <end position="369"/>
    </location>
</feature>
<dbReference type="HOGENOM" id="CLU_308096_0_0_1"/>
<gene>
    <name evidence="2" type="ORF">THAPSDRAFT_9804</name>
</gene>
<feature type="compositionally biased region" description="Basic and acidic residues" evidence="1">
    <location>
        <begin position="259"/>
        <end position="269"/>
    </location>
</feature>
<feature type="compositionally biased region" description="Polar residues" evidence="1">
    <location>
        <begin position="685"/>
        <end position="705"/>
    </location>
</feature>
<dbReference type="STRING" id="35128.B8CCC2"/>
<feature type="region of interest" description="Disordered" evidence="1">
    <location>
        <begin position="128"/>
        <end position="278"/>
    </location>
</feature>
<proteinExistence type="predicted"/>
<dbReference type="KEGG" id="tps:THAPSDRAFT_9804"/>
<feature type="compositionally biased region" description="Polar residues" evidence="1">
    <location>
        <begin position="70"/>
        <end position="86"/>
    </location>
</feature>
<feature type="region of interest" description="Disordered" evidence="1">
    <location>
        <begin position="293"/>
        <end position="474"/>
    </location>
</feature>